<name>A0ABU4V6R3_9PSEU</name>
<accession>A0ABU4V6R3</accession>
<comment type="caution">
    <text evidence="1">The sequence shown here is derived from an EMBL/GenBank/DDBJ whole genome shotgun (WGS) entry which is preliminary data.</text>
</comment>
<dbReference type="Pfam" id="PF13416">
    <property type="entry name" value="SBP_bac_8"/>
    <property type="match status" value="1"/>
</dbReference>
<dbReference type="EMBL" id="JAXAVU010000014">
    <property type="protein sequence ID" value="MDX8147490.1"/>
    <property type="molecule type" value="Genomic_DNA"/>
</dbReference>
<dbReference type="InterPro" id="IPR006059">
    <property type="entry name" value="SBP"/>
</dbReference>
<sequence length="451" mass="47676">MKSSRISAAVLATALAVTGCAGGEPEGSGGRLALTVAIDPGLEKGAVDAFNARVAEFEKAHPDVDVQPQEYKWDATTFTAQLAGGTLPAVFTAPFTDGRGLIERRQIADISGEVAKLPYAKGFNASVAKAGQAADGGMQAVPIAAYGQALHYNRTLFTQAGLDPDKPPATWAEVRSAAKQIAERTGQAGYAQMTAGNTGGWILATLDYAFGGRVEQLSGDSAKSTLNTDEMRAVLKQLQDMRWTDNSMGANFLYDWATINQDFAAGRIGMYVSGGGNYGSLKAQNALKAEDYGITTVPLADKGTAGVLGGGSLAVVRAKSSAAVVSAGVKWIDFYYLSKLTAQDQAVADAKTTSETAQAVGSPELPVFDRALHDQRQQWIAQYVNVPVQQMKPYTDKMFAQPLVPEPTRSTQQVYALLDPVVQAVLTDRNADATALLAQAESQAQALLDRK</sequence>
<evidence type="ECO:0000313" key="1">
    <source>
        <dbReference type="EMBL" id="MDX8147490.1"/>
    </source>
</evidence>
<proteinExistence type="predicted"/>
<gene>
    <name evidence="1" type="ORF">SK854_35640</name>
</gene>
<dbReference type="PANTHER" id="PTHR43649:SF12">
    <property type="entry name" value="DIACETYLCHITOBIOSE BINDING PROTEIN DASA"/>
    <property type="match status" value="1"/>
</dbReference>
<dbReference type="RefSeq" id="WP_319979541.1">
    <property type="nucleotide sequence ID" value="NZ_JAXAVU010000014.1"/>
</dbReference>
<dbReference type="Proteomes" id="UP001285352">
    <property type="component" value="Unassembled WGS sequence"/>
</dbReference>
<keyword evidence="2" id="KW-1185">Reference proteome</keyword>
<protein>
    <submittedName>
        <fullName evidence="1">Extracellular solute-binding protein</fullName>
    </submittedName>
</protein>
<reference evidence="1 2" key="1">
    <citation type="submission" date="2023-11" db="EMBL/GenBank/DDBJ databases">
        <title>Lentzea sokolovensis, sp. nov., Lentzea kristufkii, sp. nov., and Lentzea miocenensis, sp. nov., rare actinobacteria from Sokolov Coal Basin, Miocene lacustrine sediment, Czech Republic.</title>
        <authorList>
            <person name="Lara A."/>
            <person name="Kotroba L."/>
            <person name="Nouioui I."/>
            <person name="Neumann-Schaal M."/>
            <person name="Mast Y."/>
            <person name="Chronakova A."/>
        </authorList>
    </citation>
    <scope>NUCLEOTIDE SEQUENCE [LARGE SCALE GENOMIC DNA]</scope>
    <source>
        <strain evidence="1 2">BCCO 10_0061</strain>
    </source>
</reference>
<reference evidence="1 2" key="2">
    <citation type="submission" date="2023-11" db="EMBL/GenBank/DDBJ databases">
        <authorList>
            <person name="Lara A.C."/>
            <person name="Chronakova A."/>
        </authorList>
    </citation>
    <scope>NUCLEOTIDE SEQUENCE [LARGE SCALE GENOMIC DNA]</scope>
    <source>
        <strain evidence="1 2">BCCO 10_0061</strain>
    </source>
</reference>
<evidence type="ECO:0000313" key="2">
    <source>
        <dbReference type="Proteomes" id="UP001285352"/>
    </source>
</evidence>
<dbReference type="PROSITE" id="PS51257">
    <property type="entry name" value="PROKAR_LIPOPROTEIN"/>
    <property type="match status" value="1"/>
</dbReference>
<dbReference type="SUPFAM" id="SSF53850">
    <property type="entry name" value="Periplasmic binding protein-like II"/>
    <property type="match status" value="1"/>
</dbReference>
<dbReference type="PANTHER" id="PTHR43649">
    <property type="entry name" value="ARABINOSE-BINDING PROTEIN-RELATED"/>
    <property type="match status" value="1"/>
</dbReference>
<organism evidence="1 2">
    <name type="scientific">Lentzea sokolovensis</name>
    <dbReference type="NCBI Taxonomy" id="3095429"/>
    <lineage>
        <taxon>Bacteria</taxon>
        <taxon>Bacillati</taxon>
        <taxon>Actinomycetota</taxon>
        <taxon>Actinomycetes</taxon>
        <taxon>Pseudonocardiales</taxon>
        <taxon>Pseudonocardiaceae</taxon>
        <taxon>Lentzea</taxon>
    </lineage>
</organism>
<dbReference type="InterPro" id="IPR050490">
    <property type="entry name" value="Bact_solute-bd_prot1"/>
</dbReference>
<dbReference type="Gene3D" id="3.40.190.10">
    <property type="entry name" value="Periplasmic binding protein-like II"/>
    <property type="match status" value="1"/>
</dbReference>